<evidence type="ECO:0000256" key="1">
    <source>
        <dbReference type="ARBA" id="ARBA00022741"/>
    </source>
</evidence>
<dbReference type="EMBL" id="NBXB01000027">
    <property type="protein sequence ID" value="RFA14718.1"/>
    <property type="molecule type" value="Genomic_DNA"/>
</dbReference>
<evidence type="ECO:0000313" key="6">
    <source>
        <dbReference type="Proteomes" id="UP000256541"/>
    </source>
</evidence>
<dbReference type="GO" id="GO:0005524">
    <property type="term" value="F:ATP binding"/>
    <property type="evidence" value="ECO:0007669"/>
    <property type="project" value="UniProtKB-KW"/>
</dbReference>
<dbReference type="SMART" id="SM01086">
    <property type="entry name" value="ClpB_D2-small"/>
    <property type="match status" value="1"/>
</dbReference>
<accession>A0A3E0VZF2</accession>
<evidence type="ECO:0000259" key="4">
    <source>
        <dbReference type="SMART" id="SM01086"/>
    </source>
</evidence>
<evidence type="ECO:0000256" key="2">
    <source>
        <dbReference type="ARBA" id="ARBA00022840"/>
    </source>
</evidence>
<dbReference type="InterPro" id="IPR019489">
    <property type="entry name" value="Clp_ATPase_C"/>
</dbReference>
<keyword evidence="1" id="KW-0547">Nucleotide-binding</keyword>
<dbReference type="AlphaFoldDB" id="A0A3E0VZF2"/>
<reference evidence="5 6" key="1">
    <citation type="submission" date="2017-04" db="EMBL/GenBank/DDBJ databases">
        <title>Comparative genome analysis of Subtercola boreus.</title>
        <authorList>
            <person name="Cho Y.-J."/>
            <person name="Cho A."/>
            <person name="Kim O.-S."/>
            <person name="Lee J.-I."/>
        </authorList>
    </citation>
    <scope>NUCLEOTIDE SEQUENCE [LARGE SCALE GENOMIC DNA]</scope>
    <source>
        <strain evidence="5 6">P27479</strain>
    </source>
</reference>
<dbReference type="Proteomes" id="UP000256541">
    <property type="component" value="Unassembled WGS sequence"/>
</dbReference>
<feature type="domain" description="Clp ATPase C-terminal" evidence="4">
    <location>
        <begin position="5"/>
        <end position="71"/>
    </location>
</feature>
<evidence type="ECO:0000256" key="3">
    <source>
        <dbReference type="SAM" id="MobiDB-lite"/>
    </source>
</evidence>
<proteinExistence type="predicted"/>
<dbReference type="Pfam" id="PF10431">
    <property type="entry name" value="ClpB_D2-small"/>
    <property type="match status" value="1"/>
</dbReference>
<keyword evidence="2" id="KW-0067">ATP-binding</keyword>
<evidence type="ECO:0000313" key="5">
    <source>
        <dbReference type="EMBL" id="RFA14718.1"/>
    </source>
</evidence>
<comment type="caution">
    <text evidence="5">The sequence shown here is derived from an EMBL/GenBank/DDBJ whole genome shotgun (WGS) entry which is preliminary data.</text>
</comment>
<protein>
    <recommendedName>
        <fullName evidence="4">Clp ATPase C-terminal domain-containing protein</fullName>
    </recommendedName>
</protein>
<sequence length="179" mass="18755">MRGWCSRSIPVPETAVDLISEHGYEPQYGARPLRRVIRREVDDQIADPLATGALADGDGVTVDAVAGALVATDDSAAPAEPLHPRTHCGAAPATRWVPLQLVASAGARAGAEATIMRGTARRARSAGRGRGAGVCGGKRGDCAGRRNLLRSQRRTGGPRTPREGVSVADHRLLGCQLPR</sequence>
<organism evidence="5 6">
    <name type="scientific">Subtercola boreus</name>
    <dbReference type="NCBI Taxonomy" id="120213"/>
    <lineage>
        <taxon>Bacteria</taxon>
        <taxon>Bacillati</taxon>
        <taxon>Actinomycetota</taxon>
        <taxon>Actinomycetes</taxon>
        <taxon>Micrococcales</taxon>
        <taxon>Microbacteriaceae</taxon>
        <taxon>Subtercola</taxon>
    </lineage>
</organism>
<dbReference type="Gene3D" id="1.10.8.60">
    <property type="match status" value="1"/>
</dbReference>
<dbReference type="OrthoDB" id="9803641at2"/>
<dbReference type="RefSeq" id="WP_116411311.1">
    <property type="nucleotide sequence ID" value="NZ_NBXB01000027.1"/>
</dbReference>
<gene>
    <name evidence="5" type="ORF">B7R22_08325</name>
</gene>
<name>A0A3E0VZF2_9MICO</name>
<feature type="region of interest" description="Disordered" evidence="3">
    <location>
        <begin position="145"/>
        <end position="168"/>
    </location>
</feature>